<dbReference type="AlphaFoldDB" id="A0A9P5Y4I4"/>
<dbReference type="EMBL" id="MU150265">
    <property type="protein sequence ID" value="KAF9463158.1"/>
    <property type="molecule type" value="Genomic_DNA"/>
</dbReference>
<comment type="caution">
    <text evidence="1">The sequence shown here is derived from an EMBL/GenBank/DDBJ whole genome shotgun (WGS) entry which is preliminary data.</text>
</comment>
<dbReference type="OrthoDB" id="3183767at2759"/>
<keyword evidence="2" id="KW-1185">Reference proteome</keyword>
<feature type="non-terminal residue" evidence="1">
    <location>
        <position position="1"/>
    </location>
</feature>
<reference evidence="1" key="1">
    <citation type="submission" date="2020-11" db="EMBL/GenBank/DDBJ databases">
        <authorList>
            <consortium name="DOE Joint Genome Institute"/>
            <person name="Ahrendt S."/>
            <person name="Riley R."/>
            <person name="Andreopoulos W."/>
            <person name="Labutti K."/>
            <person name="Pangilinan J."/>
            <person name="Ruiz-Duenas F.J."/>
            <person name="Barrasa J.M."/>
            <person name="Sanchez-Garcia M."/>
            <person name="Camarero S."/>
            <person name="Miyauchi S."/>
            <person name="Serrano A."/>
            <person name="Linde D."/>
            <person name="Babiker R."/>
            <person name="Drula E."/>
            <person name="Ayuso-Fernandez I."/>
            <person name="Pacheco R."/>
            <person name="Padilla G."/>
            <person name="Ferreira P."/>
            <person name="Barriuso J."/>
            <person name="Kellner H."/>
            <person name="Castanera R."/>
            <person name="Alfaro M."/>
            <person name="Ramirez L."/>
            <person name="Pisabarro A.G."/>
            <person name="Kuo A."/>
            <person name="Tritt A."/>
            <person name="Lipzen A."/>
            <person name="He G."/>
            <person name="Yan M."/>
            <person name="Ng V."/>
            <person name="Cullen D."/>
            <person name="Martin F."/>
            <person name="Rosso M.-N."/>
            <person name="Henrissat B."/>
            <person name="Hibbett D."/>
            <person name="Martinez A.T."/>
            <person name="Grigoriev I.V."/>
        </authorList>
    </citation>
    <scope>NUCLEOTIDE SEQUENCE</scope>
    <source>
        <strain evidence="1">CBS 247.69</strain>
    </source>
</reference>
<name>A0A9P5Y4I4_9AGAR</name>
<protein>
    <submittedName>
        <fullName evidence="1">Uncharacterized protein</fullName>
    </submittedName>
</protein>
<proteinExistence type="predicted"/>
<evidence type="ECO:0000313" key="2">
    <source>
        <dbReference type="Proteomes" id="UP000807353"/>
    </source>
</evidence>
<gene>
    <name evidence="1" type="ORF">BDZ94DRAFT_1362401</name>
</gene>
<accession>A0A9P5Y4I4</accession>
<sequence length="99" mass="11307">YIYNLGHSITGVHVEELLQEISAVPTINAFFQGLNTETTPFCVSSILVVDLLHEFELGVWKMLFKHLIRLLYAEDPRGDLVAEINSQYRNIPTFGRETI</sequence>
<evidence type="ECO:0000313" key="1">
    <source>
        <dbReference type="EMBL" id="KAF9463158.1"/>
    </source>
</evidence>
<dbReference type="Proteomes" id="UP000807353">
    <property type="component" value="Unassembled WGS sequence"/>
</dbReference>
<organism evidence="1 2">
    <name type="scientific">Collybia nuda</name>
    <dbReference type="NCBI Taxonomy" id="64659"/>
    <lineage>
        <taxon>Eukaryota</taxon>
        <taxon>Fungi</taxon>
        <taxon>Dikarya</taxon>
        <taxon>Basidiomycota</taxon>
        <taxon>Agaricomycotina</taxon>
        <taxon>Agaricomycetes</taxon>
        <taxon>Agaricomycetidae</taxon>
        <taxon>Agaricales</taxon>
        <taxon>Tricholomatineae</taxon>
        <taxon>Clitocybaceae</taxon>
        <taxon>Collybia</taxon>
    </lineage>
</organism>